<keyword evidence="6" id="KW-0282">Flagellum</keyword>
<dbReference type="EMBL" id="QGGL01000009">
    <property type="protein sequence ID" value="PWK12716.1"/>
    <property type="molecule type" value="Genomic_DNA"/>
</dbReference>
<dbReference type="GO" id="GO:0005198">
    <property type="term" value="F:structural molecule activity"/>
    <property type="evidence" value="ECO:0007669"/>
    <property type="project" value="UniProtKB-UniRule"/>
</dbReference>
<protein>
    <recommendedName>
        <fullName evidence="4 5">Flagellar hook-basal body complex protein FliE</fullName>
    </recommendedName>
</protein>
<comment type="similarity">
    <text evidence="2 4">Belongs to the FliE family.</text>
</comment>
<evidence type="ECO:0000313" key="7">
    <source>
        <dbReference type="Proteomes" id="UP000245634"/>
    </source>
</evidence>
<dbReference type="GO" id="GO:0071973">
    <property type="term" value="P:bacterial-type flagellum-dependent cell motility"/>
    <property type="evidence" value="ECO:0007669"/>
    <property type="project" value="InterPro"/>
</dbReference>
<evidence type="ECO:0000256" key="4">
    <source>
        <dbReference type="HAMAP-Rule" id="MF_00724"/>
    </source>
</evidence>
<dbReference type="Pfam" id="PF02049">
    <property type="entry name" value="FliE"/>
    <property type="match status" value="1"/>
</dbReference>
<keyword evidence="6" id="KW-0969">Cilium</keyword>
<accession>A0A316D7R2</accession>
<organism evidence="6 7">
    <name type="scientific">Tumebacillus permanentifrigoris</name>
    <dbReference type="NCBI Taxonomy" id="378543"/>
    <lineage>
        <taxon>Bacteria</taxon>
        <taxon>Bacillati</taxon>
        <taxon>Bacillota</taxon>
        <taxon>Bacilli</taxon>
        <taxon>Bacillales</taxon>
        <taxon>Alicyclobacillaceae</taxon>
        <taxon>Tumebacillus</taxon>
    </lineage>
</organism>
<evidence type="ECO:0000256" key="3">
    <source>
        <dbReference type="ARBA" id="ARBA00023143"/>
    </source>
</evidence>
<evidence type="ECO:0000313" key="6">
    <source>
        <dbReference type="EMBL" id="PWK12716.1"/>
    </source>
</evidence>
<evidence type="ECO:0000256" key="2">
    <source>
        <dbReference type="ARBA" id="ARBA00009272"/>
    </source>
</evidence>
<dbReference type="OrthoDB" id="9812413at2"/>
<proteinExistence type="inferred from homology"/>
<comment type="caution">
    <text evidence="6">The sequence shown here is derived from an EMBL/GenBank/DDBJ whole genome shotgun (WGS) entry which is preliminary data.</text>
</comment>
<reference evidence="6 7" key="1">
    <citation type="submission" date="2018-05" db="EMBL/GenBank/DDBJ databases">
        <title>Genomic Encyclopedia of Type Strains, Phase IV (KMG-IV): sequencing the most valuable type-strain genomes for metagenomic binning, comparative biology and taxonomic classification.</title>
        <authorList>
            <person name="Goeker M."/>
        </authorList>
    </citation>
    <scope>NUCLEOTIDE SEQUENCE [LARGE SCALE GENOMIC DNA]</scope>
    <source>
        <strain evidence="6 7">DSM 18773</strain>
    </source>
</reference>
<gene>
    <name evidence="4" type="primary">fliE</name>
    <name evidence="6" type="ORF">C7459_10968</name>
</gene>
<keyword evidence="7" id="KW-1185">Reference proteome</keyword>
<dbReference type="HAMAP" id="MF_00724">
    <property type="entry name" value="FliE"/>
    <property type="match status" value="1"/>
</dbReference>
<dbReference type="AlphaFoldDB" id="A0A316D7R2"/>
<dbReference type="PANTHER" id="PTHR34653:SF1">
    <property type="entry name" value="FLAGELLAR HOOK-BASAL BODY COMPLEX PROTEIN FLIE"/>
    <property type="match status" value="1"/>
</dbReference>
<dbReference type="InterPro" id="IPR001624">
    <property type="entry name" value="FliE"/>
</dbReference>
<evidence type="ECO:0000256" key="5">
    <source>
        <dbReference type="NCBIfam" id="TIGR00205"/>
    </source>
</evidence>
<evidence type="ECO:0000256" key="1">
    <source>
        <dbReference type="ARBA" id="ARBA00004117"/>
    </source>
</evidence>
<dbReference type="GO" id="GO:0009425">
    <property type="term" value="C:bacterial-type flagellum basal body"/>
    <property type="evidence" value="ECO:0007669"/>
    <property type="project" value="UniProtKB-SubCell"/>
</dbReference>
<sequence>MINSVASLLPINGTGSAQALQPTDSKKTQGPSFSQFLNSAIQQVNTQQVEADKLTELMAAGKAPDLHSVMIASEKATMSFQLGVQIRNKAMEAYQEIMRMQM</sequence>
<dbReference type="GO" id="GO:0003774">
    <property type="term" value="F:cytoskeletal motor activity"/>
    <property type="evidence" value="ECO:0007669"/>
    <property type="project" value="InterPro"/>
</dbReference>
<keyword evidence="6" id="KW-0966">Cell projection</keyword>
<dbReference type="Proteomes" id="UP000245634">
    <property type="component" value="Unassembled WGS sequence"/>
</dbReference>
<dbReference type="PRINTS" id="PR01006">
    <property type="entry name" value="FLGHOOKFLIE"/>
</dbReference>
<dbReference type="PANTHER" id="PTHR34653">
    <property type="match status" value="1"/>
</dbReference>
<name>A0A316D7R2_9BACL</name>
<dbReference type="RefSeq" id="WP_109689374.1">
    <property type="nucleotide sequence ID" value="NZ_QGGL01000009.1"/>
</dbReference>
<keyword evidence="3 4" id="KW-0975">Bacterial flagellum</keyword>
<comment type="subcellular location">
    <subcellularLocation>
        <location evidence="1 4">Bacterial flagellum basal body</location>
    </subcellularLocation>
</comment>
<dbReference type="NCBIfam" id="TIGR00205">
    <property type="entry name" value="fliE"/>
    <property type="match status" value="1"/>
</dbReference>